<keyword evidence="7 11" id="KW-0067">ATP-binding</keyword>
<evidence type="ECO:0000256" key="8">
    <source>
        <dbReference type="ARBA" id="ARBA00023098"/>
    </source>
</evidence>
<evidence type="ECO:0000256" key="7">
    <source>
        <dbReference type="ARBA" id="ARBA00022840"/>
    </source>
</evidence>
<dbReference type="NCBIfam" id="NF004344">
    <property type="entry name" value="PRK05724.1"/>
    <property type="match status" value="1"/>
</dbReference>
<evidence type="ECO:0000256" key="5">
    <source>
        <dbReference type="ARBA" id="ARBA00022741"/>
    </source>
</evidence>
<dbReference type="GO" id="GO:0006633">
    <property type="term" value="P:fatty acid biosynthetic process"/>
    <property type="evidence" value="ECO:0007669"/>
    <property type="project" value="UniProtKB-KW"/>
</dbReference>
<accession>A0A842JEI3</accession>
<evidence type="ECO:0000256" key="4">
    <source>
        <dbReference type="ARBA" id="ARBA00022679"/>
    </source>
</evidence>
<evidence type="ECO:0000256" key="6">
    <source>
        <dbReference type="ARBA" id="ARBA00022832"/>
    </source>
</evidence>
<sequence>MASYLDFEQGIKQIDDDIANARIRGDEHAVEILNKNLEKETAKIYKNLNEFQRLALARHPDRPYAIDYIKGMMRDYYELHGDRAYRDDGAIVCFIGYIGSKKVVVIGEQKGRGTKNKLKRNFGMPHPEGYRKALRVAKMAEKFGLPILFLIDTPGAYPGVAAEERGQSEAIARNLFEFANLKTPMIAVVIGEGGSGGALAIGVADKLAMMRNSVFSVISPEGCAAILWNDPSKQEQATKALKITADDLKSLNLIDDVIEEPINGAHRDKESAVKALASYFITELDKLEKLKVDELLNARIAKILSAGAFEEGK</sequence>
<keyword evidence="5 11" id="KW-0547">Nucleotide-binding</keyword>
<evidence type="ECO:0000256" key="11">
    <source>
        <dbReference type="HAMAP-Rule" id="MF_00823"/>
    </source>
</evidence>
<keyword evidence="14" id="KW-1185">Reference proteome</keyword>
<dbReference type="InterPro" id="IPR011763">
    <property type="entry name" value="COA_CT_C"/>
</dbReference>
<dbReference type="NCBIfam" id="NF041504">
    <property type="entry name" value="AccA_sub"/>
    <property type="match status" value="1"/>
</dbReference>
<evidence type="ECO:0000256" key="2">
    <source>
        <dbReference type="ARBA" id="ARBA00022490"/>
    </source>
</evidence>
<keyword evidence="9 11" id="KW-0275">Fatty acid biosynthesis</keyword>
<keyword evidence="6 11" id="KW-0276">Fatty acid metabolism</keyword>
<dbReference type="GO" id="GO:0005524">
    <property type="term" value="F:ATP binding"/>
    <property type="evidence" value="ECO:0007669"/>
    <property type="project" value="UniProtKB-KW"/>
</dbReference>
<proteinExistence type="inferred from homology"/>
<keyword evidence="2 11" id="KW-0963">Cytoplasm</keyword>
<dbReference type="PRINTS" id="PR01069">
    <property type="entry name" value="ACCCTRFRASEA"/>
</dbReference>
<dbReference type="Proteomes" id="UP000552683">
    <property type="component" value="Unassembled WGS sequence"/>
</dbReference>
<dbReference type="HAMAP" id="MF_00823">
    <property type="entry name" value="AcetylCoA_CT_alpha"/>
    <property type="match status" value="1"/>
</dbReference>
<evidence type="ECO:0000313" key="14">
    <source>
        <dbReference type="Proteomes" id="UP000552683"/>
    </source>
</evidence>
<evidence type="ECO:0000256" key="10">
    <source>
        <dbReference type="ARBA" id="ARBA00049152"/>
    </source>
</evidence>
<protein>
    <recommendedName>
        <fullName evidence="11">Acetyl-coenzyme A carboxylase carboxyl transferase subunit alpha</fullName>
        <shortName evidence="11">ACCase subunit alpha</shortName>
        <shortName evidence="11">Acetyl-CoA carboxylase carboxyltransferase subunit alpha</shortName>
        <ecNumber evidence="11">2.1.3.15</ecNumber>
    </recommendedName>
</protein>
<dbReference type="UniPathway" id="UPA00655">
    <property type="reaction ID" value="UER00711"/>
</dbReference>
<dbReference type="InterPro" id="IPR029045">
    <property type="entry name" value="ClpP/crotonase-like_dom_sf"/>
</dbReference>
<comment type="pathway">
    <text evidence="1 11">Lipid metabolism; malonyl-CoA biosynthesis; malonyl-CoA from acetyl-CoA: step 1/1.</text>
</comment>
<organism evidence="13 14">
    <name type="scientific">Campylobacter massiliensis</name>
    <dbReference type="NCBI Taxonomy" id="2762557"/>
    <lineage>
        <taxon>Bacteria</taxon>
        <taxon>Pseudomonadati</taxon>
        <taxon>Campylobacterota</taxon>
        <taxon>Epsilonproteobacteria</taxon>
        <taxon>Campylobacterales</taxon>
        <taxon>Campylobacteraceae</taxon>
        <taxon>Campylobacter</taxon>
    </lineage>
</organism>
<name>A0A842JEI3_9BACT</name>
<dbReference type="Gene3D" id="3.90.226.10">
    <property type="entry name" value="2-enoyl-CoA Hydratase, Chain A, domain 1"/>
    <property type="match status" value="1"/>
</dbReference>
<dbReference type="SUPFAM" id="SSF52096">
    <property type="entry name" value="ClpP/crotonase"/>
    <property type="match status" value="1"/>
</dbReference>
<dbReference type="GO" id="GO:2001295">
    <property type="term" value="P:malonyl-CoA biosynthetic process"/>
    <property type="evidence" value="ECO:0007669"/>
    <property type="project" value="UniProtKB-UniRule"/>
</dbReference>
<evidence type="ECO:0000256" key="3">
    <source>
        <dbReference type="ARBA" id="ARBA00022516"/>
    </source>
</evidence>
<comment type="subunit">
    <text evidence="11">Acetyl-CoA carboxylase is a heterohexamer composed of biotin carboxyl carrier protein (AccB), biotin carboxylase (AccC) and two subunits each of ACCase subunit alpha (AccA) and ACCase subunit beta (AccD).</text>
</comment>
<keyword evidence="8 11" id="KW-0443">Lipid metabolism</keyword>
<evidence type="ECO:0000313" key="13">
    <source>
        <dbReference type="EMBL" id="MBC2883773.1"/>
    </source>
</evidence>
<evidence type="ECO:0000259" key="12">
    <source>
        <dbReference type="PROSITE" id="PS50989"/>
    </source>
</evidence>
<dbReference type="PANTHER" id="PTHR42853">
    <property type="entry name" value="ACETYL-COENZYME A CARBOXYLASE CARBOXYL TRANSFERASE SUBUNIT ALPHA"/>
    <property type="match status" value="1"/>
</dbReference>
<keyword evidence="3 11" id="KW-0444">Lipid biosynthesis</keyword>
<comment type="function">
    <text evidence="11">Component of the acetyl coenzyme A carboxylase (ACC) complex. First, biotin carboxylase catalyzes the carboxylation of biotin on its carrier protein (BCCP) and then the CO(2) group is transferred by the carboxyltransferase to acetyl-CoA to form malonyl-CoA.</text>
</comment>
<gene>
    <name evidence="11 13" type="primary">accA</name>
    <name evidence="13" type="ORF">H7R39_11015</name>
</gene>
<dbReference type="NCBIfam" id="TIGR00513">
    <property type="entry name" value="accA"/>
    <property type="match status" value="1"/>
</dbReference>
<comment type="similarity">
    <text evidence="11">Belongs to the AccA family.</text>
</comment>
<dbReference type="AlphaFoldDB" id="A0A842JEI3"/>
<comment type="catalytic activity">
    <reaction evidence="10 11">
        <text>N(6)-carboxybiotinyl-L-lysyl-[protein] + acetyl-CoA = N(6)-biotinyl-L-lysyl-[protein] + malonyl-CoA</text>
        <dbReference type="Rhea" id="RHEA:54728"/>
        <dbReference type="Rhea" id="RHEA-COMP:10505"/>
        <dbReference type="Rhea" id="RHEA-COMP:10506"/>
        <dbReference type="ChEBI" id="CHEBI:57288"/>
        <dbReference type="ChEBI" id="CHEBI:57384"/>
        <dbReference type="ChEBI" id="CHEBI:83144"/>
        <dbReference type="ChEBI" id="CHEBI:83145"/>
        <dbReference type="EC" id="2.1.3.15"/>
    </reaction>
</comment>
<dbReference type="PANTHER" id="PTHR42853:SF3">
    <property type="entry name" value="ACETYL-COENZYME A CARBOXYLASE CARBOXYL TRANSFERASE SUBUNIT ALPHA, CHLOROPLASTIC"/>
    <property type="match status" value="1"/>
</dbReference>
<comment type="caution">
    <text evidence="13">The sequence shown here is derived from an EMBL/GenBank/DDBJ whole genome shotgun (WGS) entry which is preliminary data.</text>
</comment>
<reference evidence="13 14" key="1">
    <citation type="submission" date="2020-08" db="EMBL/GenBank/DDBJ databases">
        <title>Complete genome and description of Campylobacter massiliensis Marseille-Q3452 sp. nov.</title>
        <authorList>
            <person name="Antezack A."/>
        </authorList>
    </citation>
    <scope>NUCLEOTIDE SEQUENCE [LARGE SCALE GENOMIC DNA]</scope>
    <source>
        <strain evidence="13 14">Marseille-Q3452</strain>
    </source>
</reference>
<dbReference type="GO" id="GO:0003989">
    <property type="term" value="F:acetyl-CoA carboxylase activity"/>
    <property type="evidence" value="ECO:0007669"/>
    <property type="project" value="InterPro"/>
</dbReference>
<dbReference type="InterPro" id="IPR001095">
    <property type="entry name" value="Acetyl_CoA_COase_a_su"/>
</dbReference>
<evidence type="ECO:0000256" key="9">
    <source>
        <dbReference type="ARBA" id="ARBA00023160"/>
    </source>
</evidence>
<dbReference type="EC" id="2.1.3.15" evidence="11"/>
<keyword evidence="4 11" id="KW-0808">Transferase</keyword>
<comment type="subcellular location">
    <subcellularLocation>
        <location evidence="11">Cytoplasm</location>
    </subcellularLocation>
</comment>
<dbReference type="Pfam" id="PF03255">
    <property type="entry name" value="ACCA"/>
    <property type="match status" value="1"/>
</dbReference>
<dbReference type="GO" id="GO:0009317">
    <property type="term" value="C:acetyl-CoA carboxylase complex"/>
    <property type="evidence" value="ECO:0007669"/>
    <property type="project" value="InterPro"/>
</dbReference>
<feature type="domain" description="CoA carboxyltransferase C-terminal" evidence="12">
    <location>
        <begin position="36"/>
        <end position="286"/>
    </location>
</feature>
<dbReference type="RefSeq" id="WP_185899381.1">
    <property type="nucleotide sequence ID" value="NZ_JACLZK010000002.1"/>
</dbReference>
<evidence type="ECO:0000256" key="1">
    <source>
        <dbReference type="ARBA" id="ARBA00004956"/>
    </source>
</evidence>
<dbReference type="GO" id="GO:0016743">
    <property type="term" value="F:carboxyl- or carbamoyltransferase activity"/>
    <property type="evidence" value="ECO:0007669"/>
    <property type="project" value="UniProtKB-UniRule"/>
</dbReference>
<dbReference type="PROSITE" id="PS50989">
    <property type="entry name" value="COA_CT_CTER"/>
    <property type="match status" value="1"/>
</dbReference>
<dbReference type="EMBL" id="JACLZK010000002">
    <property type="protein sequence ID" value="MBC2883773.1"/>
    <property type="molecule type" value="Genomic_DNA"/>
</dbReference>